<dbReference type="Proteomes" id="UP001156682">
    <property type="component" value="Unassembled WGS sequence"/>
</dbReference>
<evidence type="ECO:0000313" key="1">
    <source>
        <dbReference type="EMBL" id="GLR63778.1"/>
    </source>
</evidence>
<sequence>MLALTNLQQSEISSVKRIDLEKFVGYPFWLEVNTLNHPRPLFWHSLDEEGLTTKSAFLEATGFSLEILVPEEELARLPSEILEITNLIPAKSCQILQAILISSASTELALSNPILFMLLVISAEKNNLSEEGFKKLVIEKRTEILNYLGLPAKPSIVKTLARTDLSFDYSTDLEVIHQVLSDPQFLSLIPHIKQPCIQHFHFIKRYRARLTTNLLNLITPNTSKKEANHLLVITHDCWRMGMQLNQLNAASSLAELDALHDRLVTRYNLLDAEQQEVFYLRQYGAFPKPPLPGNEVICPLTCWADLILEGRKMKHCVSSYHNRISEGQIFIYKVHASVRLTLALNSRENGWVLGEIRGVANSNPSKEDLELIHEWYFDVTKQKKPKSRLRAWLNR</sequence>
<keyword evidence="2" id="KW-1185">Reference proteome</keyword>
<comment type="caution">
    <text evidence="1">The sequence shown here is derived from an EMBL/GenBank/DDBJ whole genome shotgun (WGS) entry which is preliminary data.</text>
</comment>
<dbReference type="EMBL" id="BSOR01000017">
    <property type="protein sequence ID" value="GLR63778.1"/>
    <property type="molecule type" value="Genomic_DNA"/>
</dbReference>
<name>A0ABQ5ZXG6_9GAMM</name>
<protein>
    <recommendedName>
        <fullName evidence="3">PcfJ-like protein</fullName>
    </recommendedName>
</protein>
<accession>A0ABQ5ZXG6</accession>
<dbReference type="InterPro" id="IPR025586">
    <property type="entry name" value="PcfJ"/>
</dbReference>
<dbReference type="Pfam" id="PF14284">
    <property type="entry name" value="PcfJ"/>
    <property type="match status" value="1"/>
</dbReference>
<reference evidence="2" key="1">
    <citation type="journal article" date="2019" name="Int. J. Syst. Evol. Microbiol.">
        <title>The Global Catalogue of Microorganisms (GCM) 10K type strain sequencing project: providing services to taxonomists for standard genome sequencing and annotation.</title>
        <authorList>
            <consortium name="The Broad Institute Genomics Platform"/>
            <consortium name="The Broad Institute Genome Sequencing Center for Infectious Disease"/>
            <person name="Wu L."/>
            <person name="Ma J."/>
        </authorList>
    </citation>
    <scope>NUCLEOTIDE SEQUENCE [LARGE SCALE GENOMIC DNA]</scope>
    <source>
        <strain evidence="2">NBRC 100033</strain>
    </source>
</reference>
<evidence type="ECO:0008006" key="3">
    <source>
        <dbReference type="Google" id="ProtNLM"/>
    </source>
</evidence>
<gene>
    <name evidence="1" type="ORF">GCM10007878_12130</name>
</gene>
<proteinExistence type="predicted"/>
<dbReference type="RefSeq" id="WP_027850839.1">
    <property type="nucleotide sequence ID" value="NZ_BSOR01000017.1"/>
</dbReference>
<organism evidence="1 2">
    <name type="scientific">Marinospirillum insulare</name>
    <dbReference type="NCBI Taxonomy" id="217169"/>
    <lineage>
        <taxon>Bacteria</taxon>
        <taxon>Pseudomonadati</taxon>
        <taxon>Pseudomonadota</taxon>
        <taxon>Gammaproteobacteria</taxon>
        <taxon>Oceanospirillales</taxon>
        <taxon>Oceanospirillaceae</taxon>
        <taxon>Marinospirillum</taxon>
    </lineage>
</organism>
<evidence type="ECO:0000313" key="2">
    <source>
        <dbReference type="Proteomes" id="UP001156682"/>
    </source>
</evidence>